<dbReference type="RefSeq" id="XP_006817873.1">
    <property type="nucleotide sequence ID" value="XM_006817810.1"/>
</dbReference>
<dbReference type="InterPro" id="IPR036179">
    <property type="entry name" value="Ig-like_dom_sf"/>
</dbReference>
<keyword evidence="3" id="KW-1015">Disulfide bond</keyword>
<evidence type="ECO:0000256" key="6">
    <source>
        <dbReference type="SAM" id="Phobius"/>
    </source>
</evidence>
<keyword evidence="5" id="KW-0393">Immunoglobulin domain</keyword>
<accession>A0ABM0MCY2</accession>
<keyword evidence="4" id="KW-0325">Glycoprotein</keyword>
<feature type="domain" description="Ig-like" evidence="7">
    <location>
        <begin position="2"/>
        <end position="66"/>
    </location>
</feature>
<reference evidence="9" key="1">
    <citation type="submission" date="2025-08" db="UniProtKB">
        <authorList>
            <consortium name="RefSeq"/>
        </authorList>
    </citation>
    <scope>IDENTIFICATION</scope>
    <source>
        <tissue evidence="9">Testes</tissue>
    </source>
</reference>
<protein>
    <submittedName>
        <fullName evidence="9">Myelin-associated glycoprotein-like</fullName>
    </submittedName>
</protein>
<dbReference type="InterPro" id="IPR013783">
    <property type="entry name" value="Ig-like_fold"/>
</dbReference>
<keyword evidence="6" id="KW-0812">Transmembrane</keyword>
<evidence type="ECO:0000256" key="3">
    <source>
        <dbReference type="ARBA" id="ARBA00023157"/>
    </source>
</evidence>
<gene>
    <name evidence="9" type="primary">LOC102807872</name>
</gene>
<comment type="subcellular location">
    <subcellularLocation>
        <location evidence="1">Membrane</location>
        <topology evidence="1">Single-pass type I membrane protein</topology>
    </subcellularLocation>
</comment>
<dbReference type="PANTHER" id="PTHR11640">
    <property type="entry name" value="NEPHRIN"/>
    <property type="match status" value="1"/>
</dbReference>
<proteinExistence type="predicted"/>
<evidence type="ECO:0000256" key="2">
    <source>
        <dbReference type="ARBA" id="ARBA00023136"/>
    </source>
</evidence>
<evidence type="ECO:0000259" key="7">
    <source>
        <dbReference type="PROSITE" id="PS50835"/>
    </source>
</evidence>
<feature type="non-terminal residue" evidence="9">
    <location>
        <position position="261"/>
    </location>
</feature>
<evidence type="ECO:0000313" key="8">
    <source>
        <dbReference type="Proteomes" id="UP000694865"/>
    </source>
</evidence>
<organism evidence="8 9">
    <name type="scientific">Saccoglossus kowalevskii</name>
    <name type="common">Acorn worm</name>
    <dbReference type="NCBI Taxonomy" id="10224"/>
    <lineage>
        <taxon>Eukaryota</taxon>
        <taxon>Metazoa</taxon>
        <taxon>Hemichordata</taxon>
        <taxon>Enteropneusta</taxon>
        <taxon>Harrimaniidae</taxon>
        <taxon>Saccoglossus</taxon>
    </lineage>
</organism>
<dbReference type="PROSITE" id="PS50835">
    <property type="entry name" value="IG_LIKE"/>
    <property type="match status" value="2"/>
</dbReference>
<evidence type="ECO:0000256" key="1">
    <source>
        <dbReference type="ARBA" id="ARBA00004479"/>
    </source>
</evidence>
<dbReference type="Gene3D" id="2.60.40.10">
    <property type="entry name" value="Immunoglobulins"/>
    <property type="match status" value="2"/>
</dbReference>
<evidence type="ECO:0000256" key="5">
    <source>
        <dbReference type="ARBA" id="ARBA00023319"/>
    </source>
</evidence>
<dbReference type="SUPFAM" id="SSF48726">
    <property type="entry name" value="Immunoglobulin"/>
    <property type="match status" value="2"/>
</dbReference>
<dbReference type="InterPro" id="IPR007110">
    <property type="entry name" value="Ig-like_dom"/>
</dbReference>
<dbReference type="Pfam" id="PF13927">
    <property type="entry name" value="Ig_3"/>
    <property type="match status" value="2"/>
</dbReference>
<dbReference type="GeneID" id="102807872"/>
<sequence>SPSVTVTDMTDFNVVEGNSYCAECEVDSNPDSVVTWLYPDGTQTEGYELEIANTNRNDAGTYTCTAGTTFWDGSLAIDRGTMDLNVEYAGIVALVGSEEEVDESESVSFRCTVNGGNPDPFKMQITLDDEVVAQGDDVLGITHLEYTISESTVEDTGSYICIATQRFWNDAENDVTSNVHHLTVNVPASTGLIILVVILAVVVIIVIVIFIRRYRKKQRGLIIHDNEGALIARSRGTADGIDMSDIPTTNIENDNDISPYG</sequence>
<keyword evidence="2 6" id="KW-0472">Membrane</keyword>
<keyword evidence="8" id="KW-1185">Reference proteome</keyword>
<name>A0ABM0MCY2_SACKO</name>
<dbReference type="CDD" id="cd00096">
    <property type="entry name" value="Ig"/>
    <property type="match status" value="1"/>
</dbReference>
<feature type="domain" description="Ig-like" evidence="7">
    <location>
        <begin position="89"/>
        <end position="180"/>
    </location>
</feature>
<feature type="non-terminal residue" evidence="9">
    <location>
        <position position="1"/>
    </location>
</feature>
<dbReference type="SMART" id="SM00409">
    <property type="entry name" value="IG"/>
    <property type="match status" value="2"/>
</dbReference>
<dbReference type="InterPro" id="IPR003599">
    <property type="entry name" value="Ig_sub"/>
</dbReference>
<evidence type="ECO:0000256" key="4">
    <source>
        <dbReference type="ARBA" id="ARBA00023180"/>
    </source>
</evidence>
<feature type="transmembrane region" description="Helical" evidence="6">
    <location>
        <begin position="191"/>
        <end position="211"/>
    </location>
</feature>
<keyword evidence="6" id="KW-1133">Transmembrane helix</keyword>
<dbReference type="Proteomes" id="UP000694865">
    <property type="component" value="Unplaced"/>
</dbReference>
<evidence type="ECO:0000313" key="9">
    <source>
        <dbReference type="RefSeq" id="XP_006817873.1"/>
    </source>
</evidence>
<dbReference type="InterPro" id="IPR051275">
    <property type="entry name" value="Cell_adhesion_signaling"/>
</dbReference>
<dbReference type="PANTHER" id="PTHR11640:SF164">
    <property type="entry name" value="MAM DOMAIN-CONTAINING GLYCOSYLPHOSPHATIDYLINOSITOL ANCHOR PROTEIN 1"/>
    <property type="match status" value="1"/>
</dbReference>